<name>A0ABS5RDJ3_9MYCO</name>
<sequence>MAVRASREIVIDAPLERILDVIADFDAVPTWSSIHRSAEIVDRFPDGRPHRVKVTIKVVGLVDRELLEFQWGPDWVLWDAIATFHQHGQHGEYTLHAEEPDRTRVEFAVTWEPSALLPGFLVNRARNQVLTAATDGLRSRVMTVLATGKSGT</sequence>
<dbReference type="Pfam" id="PF10604">
    <property type="entry name" value="Polyketide_cyc2"/>
    <property type="match status" value="1"/>
</dbReference>
<comment type="caution">
    <text evidence="1">The sequence shown here is derived from an EMBL/GenBank/DDBJ whole genome shotgun (WGS) entry which is preliminary data.</text>
</comment>
<dbReference type="SUPFAM" id="SSF55961">
    <property type="entry name" value="Bet v1-like"/>
    <property type="match status" value="1"/>
</dbReference>
<dbReference type="PANTHER" id="PTHR39683:SF4">
    <property type="entry name" value="COENZYME Q-BINDING PROTEIN COQ10 START DOMAIN-CONTAINING PROTEIN"/>
    <property type="match status" value="1"/>
</dbReference>
<dbReference type="Proteomes" id="UP001519535">
    <property type="component" value="Unassembled WGS sequence"/>
</dbReference>
<keyword evidence="2" id="KW-1185">Reference proteome</keyword>
<dbReference type="RefSeq" id="WP_214091240.1">
    <property type="nucleotide sequence ID" value="NZ_JAHCLR010000003.1"/>
</dbReference>
<accession>A0ABS5RDJ3</accession>
<protein>
    <submittedName>
        <fullName evidence="1">SRPBCC family protein</fullName>
    </submittedName>
</protein>
<reference evidence="1 2" key="1">
    <citation type="submission" date="2021-05" db="EMBL/GenBank/DDBJ databases">
        <title>Mycobacterium acidophilum sp. nov., an extremely acid-tolerant member of the genus Mycobacterium.</title>
        <authorList>
            <person name="Xia J."/>
        </authorList>
    </citation>
    <scope>NUCLEOTIDE SEQUENCE [LARGE SCALE GENOMIC DNA]</scope>
    <source>
        <strain evidence="1 2">M1</strain>
    </source>
</reference>
<organism evidence="1 2">
    <name type="scientific">Mycolicibacter acidiphilus</name>
    <dbReference type="NCBI Taxonomy" id="2835306"/>
    <lineage>
        <taxon>Bacteria</taxon>
        <taxon>Bacillati</taxon>
        <taxon>Actinomycetota</taxon>
        <taxon>Actinomycetes</taxon>
        <taxon>Mycobacteriales</taxon>
        <taxon>Mycobacteriaceae</taxon>
        <taxon>Mycolicibacter</taxon>
    </lineage>
</organism>
<dbReference type="Gene3D" id="3.30.530.20">
    <property type="match status" value="1"/>
</dbReference>
<gene>
    <name evidence="1" type="ORF">KIH27_01975</name>
</gene>
<evidence type="ECO:0000313" key="1">
    <source>
        <dbReference type="EMBL" id="MBS9532353.1"/>
    </source>
</evidence>
<dbReference type="CDD" id="cd07819">
    <property type="entry name" value="SRPBCC_2"/>
    <property type="match status" value="1"/>
</dbReference>
<evidence type="ECO:0000313" key="2">
    <source>
        <dbReference type="Proteomes" id="UP001519535"/>
    </source>
</evidence>
<dbReference type="InterPro" id="IPR023393">
    <property type="entry name" value="START-like_dom_sf"/>
</dbReference>
<dbReference type="EMBL" id="JAHCLR010000003">
    <property type="protein sequence ID" value="MBS9532353.1"/>
    <property type="molecule type" value="Genomic_DNA"/>
</dbReference>
<dbReference type="InterPro" id="IPR019587">
    <property type="entry name" value="Polyketide_cyclase/dehydratase"/>
</dbReference>
<dbReference type="PANTHER" id="PTHR39683">
    <property type="entry name" value="CONSERVED PROTEIN TB16.3"/>
    <property type="match status" value="1"/>
</dbReference>
<proteinExistence type="predicted"/>